<dbReference type="CTD" id="2121"/>
<accession>A0AAJ7SWA6</accession>
<feature type="region of interest" description="Disordered" evidence="1">
    <location>
        <begin position="55"/>
        <end position="79"/>
    </location>
</feature>
<evidence type="ECO:0000313" key="4">
    <source>
        <dbReference type="RefSeq" id="XP_032806816.1"/>
    </source>
</evidence>
<gene>
    <name evidence="4 5" type="primary">LOC116940741</name>
</gene>
<dbReference type="RefSeq" id="XP_032806817.1">
    <property type="nucleotide sequence ID" value="XM_032950926.1"/>
</dbReference>
<reference evidence="4 5" key="1">
    <citation type="submission" date="2025-04" db="UniProtKB">
        <authorList>
            <consortium name="RefSeq"/>
        </authorList>
    </citation>
    <scope>IDENTIFICATION</scope>
    <source>
        <tissue evidence="4 5">Sperm</tissue>
    </source>
</reference>
<feature type="region of interest" description="Disordered" evidence="1">
    <location>
        <begin position="263"/>
        <end position="295"/>
    </location>
</feature>
<name>A0AAJ7SWA6_PETMA</name>
<evidence type="ECO:0000256" key="2">
    <source>
        <dbReference type="SAM" id="Phobius"/>
    </source>
</evidence>
<dbReference type="Proteomes" id="UP001318040">
    <property type="component" value="Chromosome 9"/>
</dbReference>
<feature type="transmembrane region" description="Helical" evidence="2">
    <location>
        <begin position="25"/>
        <end position="47"/>
    </location>
</feature>
<dbReference type="RefSeq" id="XP_032806816.1">
    <property type="nucleotide sequence ID" value="XM_032950925.1"/>
</dbReference>
<keyword evidence="3" id="KW-1185">Reference proteome</keyword>
<keyword evidence="2" id="KW-0812">Transmembrane</keyword>
<dbReference type="AlphaFoldDB" id="A0AAJ7SWA6"/>
<feature type="compositionally biased region" description="Basic and acidic residues" evidence="1">
    <location>
        <begin position="163"/>
        <end position="181"/>
    </location>
</feature>
<evidence type="ECO:0000313" key="3">
    <source>
        <dbReference type="Proteomes" id="UP001318040"/>
    </source>
</evidence>
<evidence type="ECO:0000313" key="5">
    <source>
        <dbReference type="RefSeq" id="XP_032806817.1"/>
    </source>
</evidence>
<evidence type="ECO:0000256" key="1">
    <source>
        <dbReference type="SAM" id="MobiDB-lite"/>
    </source>
</evidence>
<keyword evidence="2" id="KW-0472">Membrane</keyword>
<protein>
    <submittedName>
        <fullName evidence="4 5">Uncharacterized protein LOC116940741</fullName>
    </submittedName>
</protein>
<organism evidence="3 4">
    <name type="scientific">Petromyzon marinus</name>
    <name type="common">Sea lamprey</name>
    <dbReference type="NCBI Taxonomy" id="7757"/>
    <lineage>
        <taxon>Eukaryota</taxon>
        <taxon>Metazoa</taxon>
        <taxon>Chordata</taxon>
        <taxon>Craniata</taxon>
        <taxon>Vertebrata</taxon>
        <taxon>Cyclostomata</taxon>
        <taxon>Hyperoartia</taxon>
        <taxon>Petromyzontiformes</taxon>
        <taxon>Petromyzontidae</taxon>
        <taxon>Petromyzon</taxon>
    </lineage>
</organism>
<sequence length="756" mass="83494">MELGCASSRGLHARFLRGEAPRPELGALALAALLGGALGFGAALLGLRLRPRAPEVRAGEGARGQGPRPRDERPQLTPSVTRTQDAVAAFALKAQVVYPINQRYQPLINANCGPLTRDIGQGVGSGRLKARAEHVGGCTERSSEQEEKELEALPGSVAWGRHGGAERELQSATRSRDTKRELEIEPDTEDVGVARRGAAVGAARRRQGLPGCLAEVLVLESEERLHAAFSSLVQQSCSSLQANLHRQRCVLLEMLLKELCGSNGEQRMNRPHNEELGTPDQQEGRLGNGDLDDGFPEEFGEFPSNSDPSSSWINCKTQLTVCRYLSSVDAYLLRLQDEVRSAEREAEWSPGTPGGGLLDKMDWAPGALIQGLLLGERELAKEAAKRAAMLDERMLAWERAVRARVSTLESRQRVLEAARRSARLILQAPDLKEEHGCRRADEAVRAFQCGLLGLQDEFNRRWEEESTALLIRLADCRQKRLGARPGLGRARDRIVKRPSHAVRPPLHRSSIPALVQQWKEEMSEEVTACGSTDNEVDVEEVFAISQLYESLQGTLLRALDLQMEEMLGPSGLGTDGARALLCRLREELRETRIGTEQWRRAQEEHEELLAARKEREEGAHLVMLGQQRLQERETRILSGILREVPGLAPGAVHRAQFQSELWVSLWSGAMWVPPPLRQAPRLCSGLCPAIVGSEPGGLQGPRIDAMQRKWRQDVVLCGHTVEVARAAREDLRQRTRTLLEQLLARGDITAGPLLVN</sequence>
<proteinExistence type="predicted"/>
<dbReference type="KEGG" id="pmrn:116940741"/>
<keyword evidence="2" id="KW-1133">Transmembrane helix</keyword>
<feature type="region of interest" description="Disordered" evidence="1">
    <location>
        <begin position="162"/>
        <end position="181"/>
    </location>
</feature>